<dbReference type="InterPro" id="IPR001024">
    <property type="entry name" value="PLAT/LH2_dom"/>
</dbReference>
<dbReference type="PANTHER" id="PTHR45901:SF7">
    <property type="entry name" value="OXYGEN-REGULATED PROTEIN 1"/>
    <property type="match status" value="1"/>
</dbReference>
<dbReference type="SUPFAM" id="SSF49723">
    <property type="entry name" value="Lipase/lipooxygenase domain (PLAT/LH2 domain)"/>
    <property type="match status" value="1"/>
</dbReference>
<sequence>MDIFCIKAVSLGVLEKVLISHDGAGPGSGWFLDKIVIKHKEGEEAHEVVFPCNRWLDEYQDDGKTERELTANSKYFHGSSMKTFLKGKSCFPTIVFYTIVFAV</sequence>
<comment type="caution">
    <text evidence="3">The sequence shown here is derived from an EMBL/GenBank/DDBJ whole genome shotgun (WGS) entry which is preliminary data.</text>
</comment>
<keyword evidence="4" id="KW-1185">Reference proteome</keyword>
<evidence type="ECO:0000259" key="2">
    <source>
        <dbReference type="PROSITE" id="PS50095"/>
    </source>
</evidence>
<evidence type="ECO:0000256" key="1">
    <source>
        <dbReference type="PROSITE-ProRule" id="PRU00152"/>
    </source>
</evidence>
<evidence type="ECO:0000313" key="3">
    <source>
        <dbReference type="EMBL" id="NWZ05290.1"/>
    </source>
</evidence>
<feature type="non-terminal residue" evidence="3">
    <location>
        <position position="103"/>
    </location>
</feature>
<dbReference type="AlphaFoldDB" id="A0A7K7JFJ5"/>
<dbReference type="PROSITE" id="PS50095">
    <property type="entry name" value="PLAT"/>
    <property type="match status" value="1"/>
</dbReference>
<gene>
    <name evidence="3" type="primary">Loxhd1_2</name>
    <name evidence="3" type="ORF">AGEPHO_R15801</name>
</gene>
<protein>
    <submittedName>
        <fullName evidence="3">LOXH1 protein</fullName>
    </submittedName>
</protein>
<reference evidence="3 4" key="1">
    <citation type="submission" date="2019-09" db="EMBL/GenBank/DDBJ databases">
        <title>Bird 10,000 Genomes (B10K) Project - Family phase.</title>
        <authorList>
            <person name="Zhang G."/>
        </authorList>
    </citation>
    <scope>NUCLEOTIDE SEQUENCE [LARGE SCALE GENOMIC DNA]</scope>
    <source>
        <strain evidence="3">OUT-0050</strain>
        <tissue evidence="3">Muscle</tissue>
    </source>
</reference>
<proteinExistence type="predicted"/>
<dbReference type="Pfam" id="PF01477">
    <property type="entry name" value="PLAT"/>
    <property type="match status" value="1"/>
</dbReference>
<dbReference type="InterPro" id="IPR052970">
    <property type="entry name" value="Inner_ear_hair_cell_LOXHD"/>
</dbReference>
<name>A0A7K7JFJ5_AGEPH</name>
<organism evidence="3 4">
    <name type="scientific">Agelaius phoeniceus</name>
    <name type="common">Red-winged blackbird</name>
    <name type="synonym">Oriolus phoeniceus</name>
    <dbReference type="NCBI Taxonomy" id="39638"/>
    <lineage>
        <taxon>Eukaryota</taxon>
        <taxon>Metazoa</taxon>
        <taxon>Chordata</taxon>
        <taxon>Craniata</taxon>
        <taxon>Vertebrata</taxon>
        <taxon>Euteleostomi</taxon>
        <taxon>Archelosauria</taxon>
        <taxon>Archosauria</taxon>
        <taxon>Dinosauria</taxon>
        <taxon>Saurischia</taxon>
        <taxon>Theropoda</taxon>
        <taxon>Coelurosauria</taxon>
        <taxon>Aves</taxon>
        <taxon>Neognathae</taxon>
        <taxon>Neoaves</taxon>
        <taxon>Telluraves</taxon>
        <taxon>Australaves</taxon>
        <taxon>Passeriformes</taxon>
        <taxon>Passeroidea</taxon>
        <taxon>Icteridae</taxon>
        <taxon>Agelaius</taxon>
    </lineage>
</organism>
<dbReference type="Gene3D" id="2.60.60.20">
    <property type="entry name" value="PLAT/LH2 domain"/>
    <property type="match status" value="1"/>
</dbReference>
<feature type="domain" description="PLAT" evidence="2">
    <location>
        <begin position="1"/>
        <end position="70"/>
    </location>
</feature>
<dbReference type="EMBL" id="VZSP01000327">
    <property type="protein sequence ID" value="NWZ05290.1"/>
    <property type="molecule type" value="Genomic_DNA"/>
</dbReference>
<feature type="non-terminal residue" evidence="3">
    <location>
        <position position="1"/>
    </location>
</feature>
<dbReference type="InterPro" id="IPR036392">
    <property type="entry name" value="PLAT/LH2_dom_sf"/>
</dbReference>
<accession>A0A7K7JFJ5</accession>
<evidence type="ECO:0000313" key="4">
    <source>
        <dbReference type="Proteomes" id="UP000521525"/>
    </source>
</evidence>
<dbReference type="Proteomes" id="UP000521525">
    <property type="component" value="Unassembled WGS sequence"/>
</dbReference>
<comment type="caution">
    <text evidence="1">Lacks conserved residue(s) required for the propagation of feature annotation.</text>
</comment>
<dbReference type="PANTHER" id="PTHR45901">
    <property type="entry name" value="PROTEIN CBG12474"/>
    <property type="match status" value="1"/>
</dbReference>